<keyword evidence="2" id="KW-1185">Reference proteome</keyword>
<evidence type="ECO:0000313" key="2">
    <source>
        <dbReference type="Proteomes" id="UP000299102"/>
    </source>
</evidence>
<protein>
    <submittedName>
        <fullName evidence="1">Uncharacterized protein</fullName>
    </submittedName>
</protein>
<sequence length="88" mass="9357">MHDGECAIIFNHPAAEAHSPTILSFQIGVLGPYALRTGTVGSGAADYRGLLSAADGLTHYPIENSLVNSPVVRIEPSASRFEDHAFNH</sequence>
<accession>A0A4C1VJP5</accession>
<comment type="caution">
    <text evidence="1">The sequence shown here is derived from an EMBL/GenBank/DDBJ whole genome shotgun (WGS) entry which is preliminary data.</text>
</comment>
<gene>
    <name evidence="1" type="ORF">EVAR_27798_1</name>
</gene>
<evidence type="ECO:0000313" key="1">
    <source>
        <dbReference type="EMBL" id="GBP38612.1"/>
    </source>
</evidence>
<dbReference type="EMBL" id="BGZK01000352">
    <property type="protein sequence ID" value="GBP38612.1"/>
    <property type="molecule type" value="Genomic_DNA"/>
</dbReference>
<name>A0A4C1VJP5_EUMVA</name>
<dbReference type="Proteomes" id="UP000299102">
    <property type="component" value="Unassembled WGS sequence"/>
</dbReference>
<reference evidence="1 2" key="1">
    <citation type="journal article" date="2019" name="Commun. Biol.">
        <title>The bagworm genome reveals a unique fibroin gene that provides high tensile strength.</title>
        <authorList>
            <person name="Kono N."/>
            <person name="Nakamura H."/>
            <person name="Ohtoshi R."/>
            <person name="Tomita M."/>
            <person name="Numata K."/>
            <person name="Arakawa K."/>
        </authorList>
    </citation>
    <scope>NUCLEOTIDE SEQUENCE [LARGE SCALE GENOMIC DNA]</scope>
</reference>
<dbReference type="AlphaFoldDB" id="A0A4C1VJP5"/>
<proteinExistence type="predicted"/>
<organism evidence="1 2">
    <name type="scientific">Eumeta variegata</name>
    <name type="common">Bagworm moth</name>
    <name type="synonym">Eumeta japonica</name>
    <dbReference type="NCBI Taxonomy" id="151549"/>
    <lineage>
        <taxon>Eukaryota</taxon>
        <taxon>Metazoa</taxon>
        <taxon>Ecdysozoa</taxon>
        <taxon>Arthropoda</taxon>
        <taxon>Hexapoda</taxon>
        <taxon>Insecta</taxon>
        <taxon>Pterygota</taxon>
        <taxon>Neoptera</taxon>
        <taxon>Endopterygota</taxon>
        <taxon>Lepidoptera</taxon>
        <taxon>Glossata</taxon>
        <taxon>Ditrysia</taxon>
        <taxon>Tineoidea</taxon>
        <taxon>Psychidae</taxon>
        <taxon>Oiketicinae</taxon>
        <taxon>Eumeta</taxon>
    </lineage>
</organism>